<keyword evidence="2" id="KW-1185">Reference proteome</keyword>
<accession>A0ACD3B0J4</accession>
<organism evidence="1 2">
    <name type="scientific">Pluteus cervinus</name>
    <dbReference type="NCBI Taxonomy" id="181527"/>
    <lineage>
        <taxon>Eukaryota</taxon>
        <taxon>Fungi</taxon>
        <taxon>Dikarya</taxon>
        <taxon>Basidiomycota</taxon>
        <taxon>Agaricomycotina</taxon>
        <taxon>Agaricomycetes</taxon>
        <taxon>Agaricomycetidae</taxon>
        <taxon>Agaricales</taxon>
        <taxon>Pluteineae</taxon>
        <taxon>Pluteaceae</taxon>
        <taxon>Pluteus</taxon>
    </lineage>
</organism>
<reference evidence="1 2" key="1">
    <citation type="journal article" date="2019" name="Nat. Ecol. Evol.">
        <title>Megaphylogeny resolves global patterns of mushroom evolution.</title>
        <authorList>
            <person name="Varga T."/>
            <person name="Krizsan K."/>
            <person name="Foldi C."/>
            <person name="Dima B."/>
            <person name="Sanchez-Garcia M."/>
            <person name="Sanchez-Ramirez S."/>
            <person name="Szollosi G.J."/>
            <person name="Szarkandi J.G."/>
            <person name="Papp V."/>
            <person name="Albert L."/>
            <person name="Andreopoulos W."/>
            <person name="Angelini C."/>
            <person name="Antonin V."/>
            <person name="Barry K.W."/>
            <person name="Bougher N.L."/>
            <person name="Buchanan P."/>
            <person name="Buyck B."/>
            <person name="Bense V."/>
            <person name="Catcheside P."/>
            <person name="Chovatia M."/>
            <person name="Cooper J."/>
            <person name="Damon W."/>
            <person name="Desjardin D."/>
            <person name="Finy P."/>
            <person name="Geml J."/>
            <person name="Haridas S."/>
            <person name="Hughes K."/>
            <person name="Justo A."/>
            <person name="Karasinski D."/>
            <person name="Kautmanova I."/>
            <person name="Kiss B."/>
            <person name="Kocsube S."/>
            <person name="Kotiranta H."/>
            <person name="LaButti K.M."/>
            <person name="Lechner B.E."/>
            <person name="Liimatainen K."/>
            <person name="Lipzen A."/>
            <person name="Lukacs Z."/>
            <person name="Mihaltcheva S."/>
            <person name="Morgado L.N."/>
            <person name="Niskanen T."/>
            <person name="Noordeloos M.E."/>
            <person name="Ohm R.A."/>
            <person name="Ortiz-Santana B."/>
            <person name="Ovrebo C."/>
            <person name="Racz N."/>
            <person name="Riley R."/>
            <person name="Savchenko A."/>
            <person name="Shiryaev A."/>
            <person name="Soop K."/>
            <person name="Spirin V."/>
            <person name="Szebenyi C."/>
            <person name="Tomsovsky M."/>
            <person name="Tulloss R.E."/>
            <person name="Uehling J."/>
            <person name="Grigoriev I.V."/>
            <person name="Vagvolgyi C."/>
            <person name="Papp T."/>
            <person name="Martin F.M."/>
            <person name="Miettinen O."/>
            <person name="Hibbett D.S."/>
            <person name="Nagy L.G."/>
        </authorList>
    </citation>
    <scope>NUCLEOTIDE SEQUENCE [LARGE SCALE GENOMIC DNA]</scope>
    <source>
        <strain evidence="1 2">NL-1719</strain>
    </source>
</reference>
<dbReference type="EMBL" id="ML208293">
    <property type="protein sequence ID" value="TFK71783.1"/>
    <property type="molecule type" value="Genomic_DNA"/>
</dbReference>
<dbReference type="Proteomes" id="UP000308600">
    <property type="component" value="Unassembled WGS sequence"/>
</dbReference>
<evidence type="ECO:0000313" key="2">
    <source>
        <dbReference type="Proteomes" id="UP000308600"/>
    </source>
</evidence>
<gene>
    <name evidence="1" type="ORF">BDN72DRAFT_957805</name>
</gene>
<evidence type="ECO:0000313" key="1">
    <source>
        <dbReference type="EMBL" id="TFK71783.1"/>
    </source>
</evidence>
<name>A0ACD3B0J4_9AGAR</name>
<protein>
    <submittedName>
        <fullName evidence="1">Uncharacterized protein</fullName>
    </submittedName>
</protein>
<proteinExistence type="predicted"/>
<sequence length="738" mass="79454">MEDSAEAHPLKSLLQSQLATDSSAVTHLPFVLSSLTPAAFAPSSHLTKWTTRIGSLLHAKDSGSCWAGLCLANQTSIFSRNIMMENAQSWLAVALPMLSKGEPLPTLKACMRLSSTIFSSATDMTEFQRQVSTPNVPKFTAALLVQAEKQSNVEVMAYILTTLRQMVMLYPTLHRASQQALASLSFRFLNGGAPTPILSSLKHAGSALYVSLHLTGGRVGAATQWRKSLDETLALAWTSFHSLRSTFPIEGTNVQRPGPSTIEEQLQSTPLHLDRLRSCIVVLCDLLTTSTYRAVQVPLGALVKFAITLVACNAEHKVEGWVDPVVRALEVSVVPDLWELGCDFITILAERMQVLLNPDLPRLAACLAVKLERQLTAPQRLCHLSALNNILDKCHLLASHLLLARILRALLPSLVQILGAAKGIHVAGEVKASTSSSKKGKKRARNFEGDEILREPMEFLFPSPEDRKATLITVKVVAQVVSNPYLSSTMHSLASRLILASVLILSKMTIPSLSPDPLFQKELLSSITSLSIHLASGTTNVMSQSLPLVINAALESEGPSTTFDELDLLLHPRVPPLMRSVPFLETLALFPTEEPQEEIDARVALGVASAEDPVATPSEALQKSTPPPPQLLPAGNPSSSSKPAAPASKIYAPPSNNALSQDTVKPPIVPPTPASTSINPKNAEAGPSAVVHSTKKTEPVASSNQQPAPSTMASTRMLVDEEEEEDEMPTIDMNSDSD</sequence>